<evidence type="ECO:0000256" key="3">
    <source>
        <dbReference type="ARBA" id="ARBA00022617"/>
    </source>
</evidence>
<dbReference type="GO" id="GO:0020037">
    <property type="term" value="F:heme binding"/>
    <property type="evidence" value="ECO:0007669"/>
    <property type="project" value="InterPro"/>
</dbReference>
<evidence type="ECO:0000256" key="7">
    <source>
        <dbReference type="ARBA" id="ARBA00023002"/>
    </source>
</evidence>
<evidence type="ECO:0000256" key="2">
    <source>
        <dbReference type="ARBA" id="ARBA00010617"/>
    </source>
</evidence>
<keyword evidence="14" id="KW-1185">Reference proteome</keyword>
<keyword evidence="8 11" id="KW-0408">Iron</keyword>
<dbReference type="PRINTS" id="PR00385">
    <property type="entry name" value="P450"/>
</dbReference>
<accession>A0AAD3TFE2</accession>
<dbReference type="InterPro" id="IPR017972">
    <property type="entry name" value="Cyt_P450_CS"/>
</dbReference>
<reference evidence="13" key="1">
    <citation type="submission" date="2023-05" db="EMBL/GenBank/DDBJ databases">
        <title>Nepenthes gracilis genome sequencing.</title>
        <authorList>
            <person name="Fukushima K."/>
        </authorList>
    </citation>
    <scope>NUCLEOTIDE SEQUENCE</scope>
    <source>
        <strain evidence="13">SING2019-196</strain>
    </source>
</reference>
<dbReference type="InterPro" id="IPR001128">
    <property type="entry name" value="Cyt_P450"/>
</dbReference>
<comment type="caution">
    <text evidence="13">The sequence shown here is derived from an EMBL/GenBank/DDBJ whole genome shotgun (WGS) entry which is preliminary data.</text>
</comment>
<dbReference type="GO" id="GO:0016020">
    <property type="term" value="C:membrane"/>
    <property type="evidence" value="ECO:0007669"/>
    <property type="project" value="UniProtKB-SubCell"/>
</dbReference>
<evidence type="ECO:0000256" key="4">
    <source>
        <dbReference type="ARBA" id="ARBA00022692"/>
    </source>
</evidence>
<keyword evidence="5 11" id="KW-0479">Metal-binding</keyword>
<dbReference type="FunFam" id="1.10.630.10:FF:000029">
    <property type="entry name" value="Cytochrome P450 734A1"/>
    <property type="match status" value="1"/>
</dbReference>
<evidence type="ECO:0000256" key="5">
    <source>
        <dbReference type="ARBA" id="ARBA00022723"/>
    </source>
</evidence>
<dbReference type="InterPro" id="IPR036396">
    <property type="entry name" value="Cyt_P450_sf"/>
</dbReference>
<dbReference type="Proteomes" id="UP001279734">
    <property type="component" value="Unassembled WGS sequence"/>
</dbReference>
<proteinExistence type="inferred from homology"/>
<evidence type="ECO:0000256" key="1">
    <source>
        <dbReference type="ARBA" id="ARBA00004370"/>
    </source>
</evidence>
<organism evidence="13 14">
    <name type="scientific">Nepenthes gracilis</name>
    <name type="common">Slender pitcher plant</name>
    <dbReference type="NCBI Taxonomy" id="150966"/>
    <lineage>
        <taxon>Eukaryota</taxon>
        <taxon>Viridiplantae</taxon>
        <taxon>Streptophyta</taxon>
        <taxon>Embryophyta</taxon>
        <taxon>Tracheophyta</taxon>
        <taxon>Spermatophyta</taxon>
        <taxon>Magnoliopsida</taxon>
        <taxon>eudicotyledons</taxon>
        <taxon>Gunneridae</taxon>
        <taxon>Pentapetalae</taxon>
        <taxon>Caryophyllales</taxon>
        <taxon>Nepenthaceae</taxon>
        <taxon>Nepenthes</taxon>
    </lineage>
</organism>
<dbReference type="PROSITE" id="PS00086">
    <property type="entry name" value="CYTOCHROME_P450"/>
    <property type="match status" value="1"/>
</dbReference>
<dbReference type="PANTHER" id="PTHR24282">
    <property type="entry name" value="CYTOCHROME P450 FAMILY MEMBER"/>
    <property type="match status" value="1"/>
</dbReference>
<dbReference type="GO" id="GO:0004497">
    <property type="term" value="F:monooxygenase activity"/>
    <property type="evidence" value="ECO:0007669"/>
    <property type="project" value="UniProtKB-KW"/>
</dbReference>
<dbReference type="PRINTS" id="PR00463">
    <property type="entry name" value="EP450I"/>
</dbReference>
<gene>
    <name evidence="13" type="ORF">Nepgr_030473</name>
</gene>
<dbReference type="GO" id="GO:0016705">
    <property type="term" value="F:oxidoreductase activity, acting on paired donors, with incorporation or reduction of molecular oxygen"/>
    <property type="evidence" value="ECO:0007669"/>
    <property type="project" value="InterPro"/>
</dbReference>
<evidence type="ECO:0000256" key="12">
    <source>
        <dbReference type="RuleBase" id="RU000461"/>
    </source>
</evidence>
<dbReference type="AlphaFoldDB" id="A0AAD3TFE2"/>
<keyword evidence="3 11" id="KW-0349">Heme</keyword>
<name>A0AAD3TFE2_NEPGR</name>
<evidence type="ECO:0000313" key="14">
    <source>
        <dbReference type="Proteomes" id="UP001279734"/>
    </source>
</evidence>
<dbReference type="InterPro" id="IPR002401">
    <property type="entry name" value="Cyt_P450_E_grp-I"/>
</dbReference>
<dbReference type="Gene3D" id="1.10.630.10">
    <property type="entry name" value="Cytochrome P450"/>
    <property type="match status" value="1"/>
</dbReference>
<dbReference type="GO" id="GO:0005506">
    <property type="term" value="F:iron ion binding"/>
    <property type="evidence" value="ECO:0007669"/>
    <property type="project" value="InterPro"/>
</dbReference>
<evidence type="ECO:0000256" key="9">
    <source>
        <dbReference type="ARBA" id="ARBA00023033"/>
    </source>
</evidence>
<dbReference type="CDD" id="cd20642">
    <property type="entry name" value="CYP72"/>
    <property type="match status" value="1"/>
</dbReference>
<evidence type="ECO:0008006" key="15">
    <source>
        <dbReference type="Google" id="ProtNLM"/>
    </source>
</evidence>
<keyword evidence="10" id="KW-0472">Membrane</keyword>
<evidence type="ECO:0000256" key="6">
    <source>
        <dbReference type="ARBA" id="ARBA00022989"/>
    </source>
</evidence>
<keyword evidence="4" id="KW-0812">Transmembrane</keyword>
<evidence type="ECO:0000256" key="10">
    <source>
        <dbReference type="ARBA" id="ARBA00023136"/>
    </source>
</evidence>
<evidence type="ECO:0000313" key="13">
    <source>
        <dbReference type="EMBL" id="GMH28630.1"/>
    </source>
</evidence>
<keyword evidence="7 12" id="KW-0560">Oxidoreductase</keyword>
<feature type="binding site" description="axial binding residue" evidence="11">
    <location>
        <position position="460"/>
    </location>
    <ligand>
        <name>heme</name>
        <dbReference type="ChEBI" id="CHEBI:30413"/>
    </ligand>
    <ligandPart>
        <name>Fe</name>
        <dbReference type="ChEBI" id="CHEBI:18248"/>
    </ligandPart>
</feature>
<dbReference type="PANTHER" id="PTHR24282:SF255">
    <property type="entry name" value="CYTOCHROME P450 72A11-RELATED"/>
    <property type="match status" value="1"/>
</dbReference>
<sequence>MGVIILAGAGILAAAWRLFDWVWRRPKSLERALRRQGLSGNPYRLLFGDIRDYSKMLTEAKSKPIPFTNDYFSRVRPFHHQTINNYGKSSFIWLGPMPMVQVTEPELMREVLNKFNDYQKPKTNPLFALAVPGLVQYEGDKWSKHRKLINPAFHMEKLKVMLPAFHASCDEMITKLEEMVPRTGSHELDVWPYLATLTADVISRAAFGSNYEDGRRIFELLREQTSLIVQYSTSVYVPGWRYLPTKTNRRLSTINIEIQTMIRGLINKRKQEMEAGEGHNDDLLGLLIESSVDIIQKNGISMNFDKMTVNEVIDECKLFYFAGQETTSVLLVWTMIMLGKHQDWQEQAREEVLRTFGNKSPDFDGLNHLKTVTMILYEVLRLYPPVVELRRRVYNNINLGKLSLPAGALVSLPIILAHYDHQFWGEDAEEFKPERFSEGISKATKGNVSFFPFSWGPRICIGQNFALVEAKFALAMILQRFCFELSSSYTHAPSTSPILQPQYGAHIVLRRL</sequence>
<dbReference type="Pfam" id="PF00067">
    <property type="entry name" value="p450"/>
    <property type="match status" value="1"/>
</dbReference>
<comment type="similarity">
    <text evidence="2 12">Belongs to the cytochrome P450 family.</text>
</comment>
<keyword evidence="9 12" id="KW-0503">Monooxygenase</keyword>
<keyword evidence="6" id="KW-1133">Transmembrane helix</keyword>
<comment type="cofactor">
    <cofactor evidence="11">
        <name>heme</name>
        <dbReference type="ChEBI" id="CHEBI:30413"/>
    </cofactor>
</comment>
<protein>
    <recommendedName>
        <fullName evidence="15">Cytochrome P450</fullName>
    </recommendedName>
</protein>
<evidence type="ECO:0000256" key="11">
    <source>
        <dbReference type="PIRSR" id="PIRSR602401-1"/>
    </source>
</evidence>
<dbReference type="SUPFAM" id="SSF48264">
    <property type="entry name" value="Cytochrome P450"/>
    <property type="match status" value="1"/>
</dbReference>
<evidence type="ECO:0000256" key="8">
    <source>
        <dbReference type="ARBA" id="ARBA00023004"/>
    </source>
</evidence>
<dbReference type="EMBL" id="BSYO01000035">
    <property type="protein sequence ID" value="GMH28630.1"/>
    <property type="molecule type" value="Genomic_DNA"/>
</dbReference>
<dbReference type="InterPro" id="IPR050665">
    <property type="entry name" value="Cytochrome_P450_Monooxygen"/>
</dbReference>
<comment type="subcellular location">
    <subcellularLocation>
        <location evidence="1">Membrane</location>
    </subcellularLocation>
</comment>